<reference evidence="3 4" key="1">
    <citation type="journal article" date="2021" name="Sci. Rep.">
        <title>Genome sequencing of the multicellular alga Astrephomene provides insights into convergent evolution of germ-soma differentiation.</title>
        <authorList>
            <person name="Yamashita S."/>
            <person name="Yamamoto K."/>
            <person name="Matsuzaki R."/>
            <person name="Suzuki S."/>
            <person name="Yamaguchi H."/>
            <person name="Hirooka S."/>
            <person name="Minakuchi Y."/>
            <person name="Miyagishima S."/>
            <person name="Kawachi M."/>
            <person name="Toyoda A."/>
            <person name="Nozaki H."/>
        </authorList>
    </citation>
    <scope>NUCLEOTIDE SEQUENCE [LARGE SCALE GENOMIC DNA]</scope>
    <source>
        <strain evidence="3 4">NIES-4017</strain>
    </source>
</reference>
<dbReference type="GO" id="GO:0006297">
    <property type="term" value="P:nucleotide-excision repair, DNA gap filling"/>
    <property type="evidence" value="ECO:0007669"/>
    <property type="project" value="TreeGrafter"/>
</dbReference>
<comment type="catalytic activity">
    <reaction evidence="1">
        <text>DNA(n) + a 2'-deoxyribonucleoside 5'-triphosphate = DNA(n+1) + diphosphate</text>
        <dbReference type="Rhea" id="RHEA:22508"/>
        <dbReference type="Rhea" id="RHEA-COMP:17339"/>
        <dbReference type="Rhea" id="RHEA-COMP:17340"/>
        <dbReference type="ChEBI" id="CHEBI:33019"/>
        <dbReference type="ChEBI" id="CHEBI:61560"/>
        <dbReference type="ChEBI" id="CHEBI:173112"/>
        <dbReference type="EC" id="2.7.7.7"/>
    </reaction>
</comment>
<keyword evidence="1" id="KW-0863">Zinc-finger</keyword>
<keyword evidence="1" id="KW-0539">Nucleus</keyword>
<comment type="subcellular location">
    <subcellularLocation>
        <location evidence="1">Nucleus</location>
    </subcellularLocation>
</comment>
<keyword evidence="1" id="KW-0862">Zinc</keyword>
<evidence type="ECO:0000259" key="2">
    <source>
        <dbReference type="Pfam" id="PF08490"/>
    </source>
</evidence>
<dbReference type="GO" id="GO:0003887">
    <property type="term" value="F:DNA-directed DNA polymerase activity"/>
    <property type="evidence" value="ECO:0007669"/>
    <property type="project" value="UniProtKB-KW"/>
</dbReference>
<proteinExistence type="inferred from homology"/>
<gene>
    <name evidence="3" type="ORF">Agub_g1701</name>
</gene>
<dbReference type="GO" id="GO:0006287">
    <property type="term" value="P:base-excision repair, gap-filling"/>
    <property type="evidence" value="ECO:0007669"/>
    <property type="project" value="TreeGrafter"/>
</dbReference>
<dbReference type="PANTHER" id="PTHR10670">
    <property type="entry name" value="DNA POLYMERASE EPSILON CATALYTIC SUBUNIT A"/>
    <property type="match status" value="1"/>
</dbReference>
<evidence type="ECO:0000256" key="1">
    <source>
        <dbReference type="RuleBase" id="RU365029"/>
    </source>
</evidence>
<dbReference type="GO" id="GO:0051539">
    <property type="term" value="F:4 iron, 4 sulfur cluster binding"/>
    <property type="evidence" value="ECO:0007669"/>
    <property type="project" value="UniProtKB-KW"/>
</dbReference>
<dbReference type="GO" id="GO:0008310">
    <property type="term" value="F:single-stranded DNA 3'-5' DNA exonuclease activity"/>
    <property type="evidence" value="ECO:0007669"/>
    <property type="project" value="TreeGrafter"/>
</dbReference>
<comment type="cofactor">
    <cofactor evidence="1">
        <name>[4Fe-4S] cluster</name>
        <dbReference type="ChEBI" id="CHEBI:49883"/>
    </cofactor>
</comment>
<accession>A0AAD3DGZ3</accession>
<dbReference type="EC" id="2.7.7.7" evidence="1"/>
<sequence>IADSLLQHLYRWVSSPASPLHDPGLQRLLLGLQHKLFLQLCAEVRRLGAVIVAANTHSITLCTGKRSVKAAAGYTRFLIEALRGRELFRWLELSPAAWYHAYMYRDPYNWAGLESSAAGAEWR</sequence>
<keyword evidence="4" id="KW-1185">Reference proteome</keyword>
<dbReference type="EMBL" id="BMAR01000001">
    <property type="protein sequence ID" value="GFR41064.1"/>
    <property type="molecule type" value="Genomic_DNA"/>
</dbReference>
<keyword evidence="1" id="KW-0548">Nucleotidyltransferase</keyword>
<comment type="function">
    <text evidence="1">DNA polymerase II participates in chromosomal DNA replication.</text>
</comment>
<dbReference type="PANTHER" id="PTHR10670:SF0">
    <property type="entry name" value="DNA POLYMERASE EPSILON CATALYTIC SUBUNIT A"/>
    <property type="match status" value="1"/>
</dbReference>
<keyword evidence="1" id="KW-0239">DNA-directed DNA polymerase</keyword>
<dbReference type="GO" id="GO:0000278">
    <property type="term" value="P:mitotic cell cycle"/>
    <property type="evidence" value="ECO:0007669"/>
    <property type="project" value="TreeGrafter"/>
</dbReference>
<organism evidence="3 4">
    <name type="scientific">Astrephomene gubernaculifera</name>
    <dbReference type="NCBI Taxonomy" id="47775"/>
    <lineage>
        <taxon>Eukaryota</taxon>
        <taxon>Viridiplantae</taxon>
        <taxon>Chlorophyta</taxon>
        <taxon>core chlorophytes</taxon>
        <taxon>Chlorophyceae</taxon>
        <taxon>CS clade</taxon>
        <taxon>Chlamydomonadales</taxon>
        <taxon>Astrephomenaceae</taxon>
        <taxon>Astrephomene</taxon>
    </lineage>
</organism>
<keyword evidence="1" id="KW-0004">4Fe-4S</keyword>
<dbReference type="Proteomes" id="UP001054857">
    <property type="component" value="Unassembled WGS sequence"/>
</dbReference>
<keyword evidence="1" id="KW-0411">Iron-sulfur</keyword>
<dbReference type="Pfam" id="PF08490">
    <property type="entry name" value="DUF1744"/>
    <property type="match status" value="1"/>
</dbReference>
<dbReference type="GO" id="GO:0006272">
    <property type="term" value="P:leading strand elongation"/>
    <property type="evidence" value="ECO:0007669"/>
    <property type="project" value="TreeGrafter"/>
</dbReference>
<keyword evidence="1" id="KW-0235">DNA replication</keyword>
<dbReference type="GO" id="GO:0003677">
    <property type="term" value="F:DNA binding"/>
    <property type="evidence" value="ECO:0007669"/>
    <property type="project" value="UniProtKB-KW"/>
</dbReference>
<comment type="caution">
    <text evidence="3">The sequence shown here is derived from an EMBL/GenBank/DDBJ whole genome shotgun (WGS) entry which is preliminary data.</text>
</comment>
<feature type="non-terminal residue" evidence="3">
    <location>
        <position position="1"/>
    </location>
</feature>
<dbReference type="GO" id="GO:0008622">
    <property type="term" value="C:epsilon DNA polymerase complex"/>
    <property type="evidence" value="ECO:0007669"/>
    <property type="project" value="InterPro"/>
</dbReference>
<dbReference type="GO" id="GO:0008270">
    <property type="term" value="F:zinc ion binding"/>
    <property type="evidence" value="ECO:0007669"/>
    <property type="project" value="UniProtKB-KW"/>
</dbReference>
<protein>
    <recommendedName>
        <fullName evidence="1">DNA polymerase epsilon catalytic subunit</fullName>
        <ecNumber evidence="1">2.7.7.7</ecNumber>
    </recommendedName>
</protein>
<keyword evidence="1" id="KW-0408">Iron</keyword>
<feature type="non-terminal residue" evidence="3">
    <location>
        <position position="123"/>
    </location>
</feature>
<keyword evidence="1" id="KW-0238">DNA-binding</keyword>
<dbReference type="GO" id="GO:0045004">
    <property type="term" value="P:DNA replication proofreading"/>
    <property type="evidence" value="ECO:0007669"/>
    <property type="project" value="TreeGrafter"/>
</dbReference>
<keyword evidence="1" id="KW-0479">Metal-binding</keyword>
<comment type="similarity">
    <text evidence="1">Belongs to the DNA polymerase type-B family.</text>
</comment>
<dbReference type="InterPro" id="IPR029703">
    <property type="entry name" value="POL2"/>
</dbReference>
<feature type="domain" description="DNA polymerase epsilon catalytic subunit A C-terminal" evidence="2">
    <location>
        <begin position="2"/>
        <end position="112"/>
    </location>
</feature>
<name>A0AAD3DGZ3_9CHLO</name>
<dbReference type="AlphaFoldDB" id="A0AAD3DGZ3"/>
<keyword evidence="1" id="KW-0808">Transferase</keyword>
<evidence type="ECO:0000313" key="3">
    <source>
        <dbReference type="EMBL" id="GFR41064.1"/>
    </source>
</evidence>
<dbReference type="InterPro" id="IPR013697">
    <property type="entry name" value="DNA_pol_e_suA_C"/>
</dbReference>
<evidence type="ECO:0000313" key="4">
    <source>
        <dbReference type="Proteomes" id="UP001054857"/>
    </source>
</evidence>